<dbReference type="Gene3D" id="1.10.3210.10">
    <property type="entry name" value="Hypothetical protein af1432"/>
    <property type="match status" value="1"/>
</dbReference>
<gene>
    <name evidence="2" type="ORF">bcere0026_26530</name>
</gene>
<dbReference type="Proteomes" id="UP000001753">
    <property type="component" value="Chromosome"/>
</dbReference>
<evidence type="ECO:0000313" key="2">
    <source>
        <dbReference type="EMBL" id="EEL70355.1"/>
    </source>
</evidence>
<dbReference type="AlphaFoldDB" id="C2XVF2"/>
<protein>
    <submittedName>
        <fullName evidence="2">HD domain protein</fullName>
    </submittedName>
</protein>
<sequence length="52" mass="5925">MTSSRAYRAALSLEEAYKRIIEGSGSQFSSLLVELFKKVFPLWKEMIQSPLS</sequence>
<dbReference type="HOGENOM" id="CLU_3076485_0_0_9"/>
<evidence type="ECO:0000259" key="1">
    <source>
        <dbReference type="PROSITE" id="PS51832"/>
    </source>
</evidence>
<comment type="caution">
    <text evidence="2">The sequence shown here is derived from an EMBL/GenBank/DDBJ whole genome shotgun (WGS) entry which is preliminary data.</text>
</comment>
<organism evidence="2">
    <name type="scientific">Bacillus mycoides</name>
    <dbReference type="NCBI Taxonomy" id="1405"/>
    <lineage>
        <taxon>Bacteria</taxon>
        <taxon>Bacillati</taxon>
        <taxon>Bacillota</taxon>
        <taxon>Bacilli</taxon>
        <taxon>Bacillales</taxon>
        <taxon>Bacillaceae</taxon>
        <taxon>Bacillus</taxon>
        <taxon>Bacillus cereus group</taxon>
    </lineage>
</organism>
<dbReference type="InterPro" id="IPR037522">
    <property type="entry name" value="HD_GYP_dom"/>
</dbReference>
<feature type="domain" description="HD-GYP" evidence="1">
    <location>
        <begin position="1"/>
        <end position="52"/>
    </location>
</feature>
<reference evidence="2" key="1">
    <citation type="journal article" date="2012" name="Genome Res.">
        <title>Genomic characterization of the Bacillus cereus sensu lato species: Backdrop to the evolution of Bacillus anthracis.</title>
        <authorList>
            <person name="Zwick M.E."/>
            <person name="Joseph S.J."/>
            <person name="Didelot X."/>
            <person name="Chen P.E."/>
            <person name="Bishop-Lilly K.A."/>
            <person name="Stewart A.C."/>
            <person name="Willner K."/>
            <person name="Nolan N."/>
            <person name="Lentz S."/>
            <person name="Thomason M.K."/>
            <person name="Sozhamannan S."/>
            <person name="Mateczun A.J."/>
            <person name="Du L."/>
            <person name="Read T.D."/>
        </authorList>
    </citation>
    <scope>NUCLEOTIDE SEQUENCE [LARGE SCALE GENOMIC DNA]</scope>
    <source>
        <strain evidence="2">AH603</strain>
    </source>
</reference>
<dbReference type="PROSITE" id="PS51832">
    <property type="entry name" value="HD_GYP"/>
    <property type="match status" value="1"/>
</dbReference>
<proteinExistence type="predicted"/>
<dbReference type="EMBL" id="ACMP01000078">
    <property type="protein sequence ID" value="EEL70355.1"/>
    <property type="molecule type" value="Genomic_DNA"/>
</dbReference>
<accession>C2XVF2</accession>
<name>C2XVF2_BACMY</name>